<evidence type="ECO:0000313" key="2">
    <source>
        <dbReference type="Proteomes" id="UP000184608"/>
    </source>
</evidence>
<accession>A0A1M5WM47</accession>
<reference evidence="1 2" key="1">
    <citation type="submission" date="2016-11" db="EMBL/GenBank/DDBJ databases">
        <authorList>
            <person name="Jaros S."/>
            <person name="Januszkiewicz K."/>
            <person name="Wedrychowicz H."/>
        </authorList>
    </citation>
    <scope>NUCLEOTIDE SEQUENCE [LARGE SCALE GENOMIC DNA]</scope>
    <source>
        <strain evidence="1 2">CECT 7868</strain>
    </source>
</reference>
<dbReference type="RefSeq" id="WP_073602692.1">
    <property type="nucleotide sequence ID" value="NZ_FQXZ01000007.1"/>
</dbReference>
<protein>
    <recommendedName>
        <fullName evidence="3">DUF1127 domain-containing protein</fullName>
    </recommendedName>
</protein>
<name>A0A1M5WM47_9VIBR</name>
<dbReference type="AlphaFoldDB" id="A0A1M5WM47"/>
<evidence type="ECO:0008006" key="3">
    <source>
        <dbReference type="Google" id="ProtNLM"/>
    </source>
</evidence>
<proteinExistence type="predicted"/>
<dbReference type="EMBL" id="FQXZ01000007">
    <property type="protein sequence ID" value="SHH88596.1"/>
    <property type="molecule type" value="Genomic_DNA"/>
</dbReference>
<sequence length="71" mass="8617">MNELLNKPERYDSVLSNSPRTIVKDIFAIVKIWIQNYRTRKQLKELPESLYDDLGIDRNMMKKESERPFWD</sequence>
<organism evidence="1 2">
    <name type="scientific">Vibrio aerogenes CECT 7868</name>
    <dbReference type="NCBI Taxonomy" id="1216006"/>
    <lineage>
        <taxon>Bacteria</taxon>
        <taxon>Pseudomonadati</taxon>
        <taxon>Pseudomonadota</taxon>
        <taxon>Gammaproteobacteria</taxon>
        <taxon>Vibrionales</taxon>
        <taxon>Vibrionaceae</taxon>
        <taxon>Vibrio</taxon>
    </lineage>
</organism>
<keyword evidence="2" id="KW-1185">Reference proteome</keyword>
<gene>
    <name evidence="1" type="ORF">VA7868_00787</name>
</gene>
<dbReference type="Proteomes" id="UP000184608">
    <property type="component" value="Unassembled WGS sequence"/>
</dbReference>
<dbReference type="OrthoDB" id="5588773at2"/>
<evidence type="ECO:0000313" key="1">
    <source>
        <dbReference type="EMBL" id="SHH88596.1"/>
    </source>
</evidence>